<keyword evidence="8" id="KW-1185">Reference proteome</keyword>
<dbReference type="GO" id="GO:0006071">
    <property type="term" value="P:glycerol metabolic process"/>
    <property type="evidence" value="ECO:0007669"/>
    <property type="project" value="UniProtKB-KW"/>
</dbReference>
<reference evidence="8" key="1">
    <citation type="journal article" date="2016" name="Nature">
        <title>The genome of the seagrass Zostera marina reveals angiosperm adaptation to the sea.</title>
        <authorList>
            <person name="Olsen J.L."/>
            <person name="Rouze P."/>
            <person name="Verhelst B."/>
            <person name="Lin Y.-C."/>
            <person name="Bayer T."/>
            <person name="Collen J."/>
            <person name="Dattolo E."/>
            <person name="De Paoli E."/>
            <person name="Dittami S."/>
            <person name="Maumus F."/>
            <person name="Michel G."/>
            <person name="Kersting A."/>
            <person name="Lauritano C."/>
            <person name="Lohaus R."/>
            <person name="Toepel M."/>
            <person name="Tonon T."/>
            <person name="Vanneste K."/>
            <person name="Amirebrahimi M."/>
            <person name="Brakel J."/>
            <person name="Bostroem C."/>
            <person name="Chovatia M."/>
            <person name="Grimwood J."/>
            <person name="Jenkins J.W."/>
            <person name="Jueterbock A."/>
            <person name="Mraz A."/>
            <person name="Stam W.T."/>
            <person name="Tice H."/>
            <person name="Bornberg-Bauer E."/>
            <person name="Green P.J."/>
            <person name="Pearson G.A."/>
            <person name="Procaccini G."/>
            <person name="Duarte C.M."/>
            <person name="Schmutz J."/>
            <person name="Reusch T.B.H."/>
            <person name="Van de Peer Y."/>
        </authorList>
    </citation>
    <scope>NUCLEOTIDE SEQUENCE [LARGE SCALE GENOMIC DNA]</scope>
    <source>
        <strain evidence="8">cv. Finnish</strain>
    </source>
</reference>
<evidence type="ECO:0000256" key="4">
    <source>
        <dbReference type="ARBA" id="ARBA00022801"/>
    </source>
</evidence>
<evidence type="ECO:0000256" key="1">
    <source>
        <dbReference type="ARBA" id="ARBA00007277"/>
    </source>
</evidence>
<accession>A0A0K9PDE2</accession>
<dbReference type="Pfam" id="PF03009">
    <property type="entry name" value="GDPD"/>
    <property type="match status" value="1"/>
</dbReference>
<evidence type="ECO:0000313" key="7">
    <source>
        <dbReference type="EMBL" id="KMZ66999.1"/>
    </source>
</evidence>
<dbReference type="STRING" id="29655.A0A0K9PDE2"/>
<evidence type="ECO:0000313" key="8">
    <source>
        <dbReference type="Proteomes" id="UP000036987"/>
    </source>
</evidence>
<comment type="catalytic activity">
    <reaction evidence="5">
        <text>a sn-glycero-3-phosphodiester + H2O = an alcohol + sn-glycerol 3-phosphate + H(+)</text>
        <dbReference type="Rhea" id="RHEA:12969"/>
        <dbReference type="ChEBI" id="CHEBI:15377"/>
        <dbReference type="ChEBI" id="CHEBI:15378"/>
        <dbReference type="ChEBI" id="CHEBI:30879"/>
        <dbReference type="ChEBI" id="CHEBI:57597"/>
        <dbReference type="ChEBI" id="CHEBI:83408"/>
        <dbReference type="EC" id="3.1.4.46"/>
    </reaction>
</comment>
<keyword evidence="4" id="KW-0378">Hydrolase</keyword>
<dbReference type="PANTHER" id="PTHR22958">
    <property type="entry name" value="GLYCEROPHOSPHORYL DIESTER PHOSPHODIESTERASE"/>
    <property type="match status" value="1"/>
</dbReference>
<comment type="similarity">
    <text evidence="1">Belongs to the glycerophosphoryl diester phosphodiesterase family.</text>
</comment>
<dbReference type="EC" id="3.1.4.46" evidence="2"/>
<evidence type="ECO:0000256" key="5">
    <source>
        <dbReference type="ARBA" id="ARBA00047512"/>
    </source>
</evidence>
<dbReference type="Proteomes" id="UP000036987">
    <property type="component" value="Unassembled WGS sequence"/>
</dbReference>
<dbReference type="PROSITE" id="PS51704">
    <property type="entry name" value="GP_PDE"/>
    <property type="match status" value="1"/>
</dbReference>
<dbReference type="GO" id="GO:0008889">
    <property type="term" value="F:glycerophosphodiester phosphodiesterase activity"/>
    <property type="evidence" value="ECO:0007669"/>
    <property type="project" value="UniProtKB-EC"/>
</dbReference>
<name>A0A0K9PDE2_ZOSMR</name>
<comment type="caution">
    <text evidence="7">The sequence shown here is derived from an EMBL/GenBank/DDBJ whole genome shotgun (WGS) entry which is preliminary data.</text>
</comment>
<sequence length="368" mass="41728">MAVKAVHASSEMPKLDLIQENPTVSIVTSPRQGLENGSFKKGKFSVIGHRGTGMNLLTSAADGRFKAIKENSIRSFNQAATLFVDFIEFDVQVTKDGHPIVFHDNFIIAEENGSIYEHRVTELDLEEFLSYGPQKDSMRFEKPLQRKSKDGRIGRWSVEEDDCLCTLEEVFLHVHPRLGFNIELKFDDHLVYSDDQLTCCLRRILNVVFEHSNNRNIFFSSFQPDAALLMRKLQSVHPVYFLTNGGNQVFSDTRRNSLDEALKHCLASDLQGIVSEVRGLFRNPALIPRIKESNLAILTYGQLNNVSEAVYMQHLMGVDGVIVDFVKEITDAVSDFVGETRTDTTERPEFSQSDLKFLLKLIPKLIQQ</sequence>
<organism evidence="7 8">
    <name type="scientific">Zostera marina</name>
    <name type="common">Eelgrass</name>
    <dbReference type="NCBI Taxonomy" id="29655"/>
    <lineage>
        <taxon>Eukaryota</taxon>
        <taxon>Viridiplantae</taxon>
        <taxon>Streptophyta</taxon>
        <taxon>Embryophyta</taxon>
        <taxon>Tracheophyta</taxon>
        <taxon>Spermatophyta</taxon>
        <taxon>Magnoliopsida</taxon>
        <taxon>Liliopsida</taxon>
        <taxon>Zosteraceae</taxon>
        <taxon>Zostera</taxon>
    </lineage>
</organism>
<dbReference type="EMBL" id="LFYR01000932">
    <property type="protein sequence ID" value="KMZ66999.1"/>
    <property type="molecule type" value="Genomic_DNA"/>
</dbReference>
<dbReference type="InterPro" id="IPR030395">
    <property type="entry name" value="GP_PDE_dom"/>
</dbReference>
<dbReference type="AlphaFoldDB" id="A0A0K9PDE2"/>
<evidence type="ECO:0000259" key="6">
    <source>
        <dbReference type="PROSITE" id="PS51704"/>
    </source>
</evidence>
<dbReference type="OrthoDB" id="1058301at2759"/>
<proteinExistence type="inferred from homology"/>
<dbReference type="PANTHER" id="PTHR22958:SF1">
    <property type="entry name" value="GLYCEROPHOSPHOCHOLINE PHOSPHODIESTERASE GPCPD1"/>
    <property type="match status" value="1"/>
</dbReference>
<feature type="domain" description="GP-PDE" evidence="6">
    <location>
        <begin position="44"/>
        <end position="333"/>
    </location>
</feature>
<dbReference type="FunFam" id="3.20.20.190:FF:000034">
    <property type="entry name" value="Glycerophosphodiester phosphodiesterase GDPD2"/>
    <property type="match status" value="1"/>
</dbReference>
<dbReference type="Gene3D" id="3.20.20.190">
    <property type="entry name" value="Phosphatidylinositol (PI) phosphodiesterase"/>
    <property type="match status" value="1"/>
</dbReference>
<protein>
    <recommendedName>
        <fullName evidence="2">glycerophosphodiester phosphodiesterase</fullName>
        <ecNumber evidence="2">3.1.4.46</ecNumber>
    </recommendedName>
</protein>
<dbReference type="InterPro" id="IPR051578">
    <property type="entry name" value="GDPD"/>
</dbReference>
<dbReference type="InterPro" id="IPR017946">
    <property type="entry name" value="PLC-like_Pdiesterase_TIM-brl"/>
</dbReference>
<evidence type="ECO:0000256" key="2">
    <source>
        <dbReference type="ARBA" id="ARBA00012247"/>
    </source>
</evidence>
<dbReference type="OMA" id="HASSEMP"/>
<gene>
    <name evidence="7" type="ORF">ZOSMA_27G00460</name>
</gene>
<dbReference type="GO" id="GO:0046475">
    <property type="term" value="P:glycerophospholipid catabolic process"/>
    <property type="evidence" value="ECO:0000318"/>
    <property type="project" value="GO_Central"/>
</dbReference>
<evidence type="ECO:0000256" key="3">
    <source>
        <dbReference type="ARBA" id="ARBA00022798"/>
    </source>
</evidence>
<dbReference type="SUPFAM" id="SSF51695">
    <property type="entry name" value="PLC-like phosphodiesterases"/>
    <property type="match status" value="1"/>
</dbReference>
<keyword evidence="3" id="KW-0319">Glycerol metabolism</keyword>